<evidence type="ECO:0000256" key="5">
    <source>
        <dbReference type="ARBA" id="ARBA00022688"/>
    </source>
</evidence>
<evidence type="ECO:0000256" key="2">
    <source>
        <dbReference type="ARBA" id="ARBA00009670"/>
    </source>
</evidence>
<dbReference type="GO" id="GO:0005524">
    <property type="term" value="F:ATP binding"/>
    <property type="evidence" value="ECO:0007669"/>
    <property type="project" value="InterPro"/>
</dbReference>
<dbReference type="NCBIfam" id="TIGR01982">
    <property type="entry name" value="UbiB"/>
    <property type="match status" value="1"/>
</dbReference>
<sequence length="514" mass="56632">MFRTLGHIGRLGRAAWTLARHDAIFPREYQESLPAPARVLGRVARLVAIRDRASNPGERLARALEELGPSYVKFGQVLATRADVIGAEFARGLARLQDKMAPFPDGEARAIFERELSVPIAQEFAEFGPAVAAASIAQVHRAVTKDGRTLAVKILRPDVEKRIARDIAALRLGARLAEGLFPKSKRLEPKAFVETVARSLTLELDLRLEAASASELKEAAAAAQNFFIPEVDWRYTTKRVLATDWIEAIPLTDTARIQAAGIDPLKLSADITDAFLATALDRGVFHADMHAGNLFVTPEGRLWAVDFGIMGRLEAAERRYLALILHGFLVKDYDAAAEAHFMAGYVPERHSKADFASALRAVAEPIFGKTASEVPMSRVLMQLFEITDLFDMHLQPQLVLLQKTMVQAEGVCRSLSDEHNMWKASAPAVERFMKRELGPEGIARDVIEDLRRLRESFRKLPETLENLTEAAARLKEHPLREPARKRRGVPGWVFGAVLGAAAGAGALWAVLALA</sequence>
<name>A0A4S2H0V6_9PROT</name>
<evidence type="ECO:0000313" key="11">
    <source>
        <dbReference type="EMBL" id="TGY89160.1"/>
    </source>
</evidence>
<accession>A0A4S2H0V6</accession>
<evidence type="ECO:0000256" key="7">
    <source>
        <dbReference type="ARBA" id="ARBA00022989"/>
    </source>
</evidence>
<keyword evidence="7 9" id="KW-1133">Transmembrane helix</keyword>
<dbReference type="PANTHER" id="PTHR10566">
    <property type="entry name" value="CHAPERONE-ACTIVITY OF BC1 COMPLEX CABC1 -RELATED"/>
    <property type="match status" value="1"/>
</dbReference>
<dbReference type="SUPFAM" id="SSF56112">
    <property type="entry name" value="Protein kinase-like (PK-like)"/>
    <property type="match status" value="1"/>
</dbReference>
<dbReference type="InterPro" id="IPR000719">
    <property type="entry name" value="Prot_kinase_dom"/>
</dbReference>
<dbReference type="Gene3D" id="1.10.510.10">
    <property type="entry name" value="Transferase(Phosphotransferase) domain 1"/>
    <property type="match status" value="1"/>
</dbReference>
<feature type="domain" description="Protein kinase" evidence="10">
    <location>
        <begin position="125"/>
        <end position="457"/>
    </location>
</feature>
<dbReference type="InterPro" id="IPR004147">
    <property type="entry name" value="ABC1_dom"/>
</dbReference>
<dbReference type="EMBL" id="SRXW01000002">
    <property type="protein sequence ID" value="TGY89160.1"/>
    <property type="molecule type" value="Genomic_DNA"/>
</dbReference>
<evidence type="ECO:0000256" key="4">
    <source>
        <dbReference type="ARBA" id="ARBA00022519"/>
    </source>
</evidence>
<reference evidence="11 12" key="1">
    <citation type="journal article" date="2017" name="Int. J. Syst. Evol. Microbiol.">
        <title>Marinicauda algicola sp. nov., isolated from a marine red alga Rhodosorus marinus.</title>
        <authorList>
            <person name="Jeong S.E."/>
            <person name="Jeon S.H."/>
            <person name="Chun B.H."/>
            <person name="Kim D.W."/>
            <person name="Jeon C.O."/>
        </authorList>
    </citation>
    <scope>NUCLEOTIDE SEQUENCE [LARGE SCALE GENOMIC DNA]</scope>
    <source>
        <strain evidence="11 12">JCM 31718</strain>
    </source>
</reference>
<feature type="transmembrane region" description="Helical" evidence="9">
    <location>
        <begin position="489"/>
        <end position="511"/>
    </location>
</feature>
<comment type="pathway">
    <text evidence="1">Cofactor biosynthesis; ubiquinone biosynthesis [regulation].</text>
</comment>
<dbReference type="AlphaFoldDB" id="A0A4S2H0V6"/>
<gene>
    <name evidence="11" type="primary">ubiB</name>
    <name evidence="11" type="ORF">E5163_08535</name>
</gene>
<keyword evidence="3" id="KW-1003">Cell membrane</keyword>
<dbReference type="GO" id="GO:0004672">
    <property type="term" value="F:protein kinase activity"/>
    <property type="evidence" value="ECO:0007669"/>
    <property type="project" value="InterPro"/>
</dbReference>
<keyword evidence="4" id="KW-0997">Cell inner membrane</keyword>
<organism evidence="11 12">
    <name type="scientific">Marinicauda algicola</name>
    <dbReference type="NCBI Taxonomy" id="2029849"/>
    <lineage>
        <taxon>Bacteria</taxon>
        <taxon>Pseudomonadati</taxon>
        <taxon>Pseudomonadota</taxon>
        <taxon>Alphaproteobacteria</taxon>
        <taxon>Maricaulales</taxon>
        <taxon>Maricaulaceae</taxon>
        <taxon>Marinicauda</taxon>
    </lineage>
</organism>
<dbReference type="RefSeq" id="WP_135995699.1">
    <property type="nucleotide sequence ID" value="NZ_CP071057.1"/>
</dbReference>
<keyword evidence="5" id="KW-0831">Ubiquinone biosynthesis</keyword>
<dbReference type="InterPro" id="IPR050154">
    <property type="entry name" value="UbiB_kinase"/>
</dbReference>
<proteinExistence type="inferred from homology"/>
<evidence type="ECO:0000259" key="10">
    <source>
        <dbReference type="PROSITE" id="PS50011"/>
    </source>
</evidence>
<keyword evidence="6 9" id="KW-0812">Transmembrane</keyword>
<dbReference type="UniPathway" id="UPA00232"/>
<keyword evidence="12" id="KW-1185">Reference proteome</keyword>
<comment type="caution">
    <text evidence="11">The sequence shown here is derived from an EMBL/GenBank/DDBJ whole genome shotgun (WGS) entry which is preliminary data.</text>
</comment>
<evidence type="ECO:0000313" key="12">
    <source>
        <dbReference type="Proteomes" id="UP000308054"/>
    </source>
</evidence>
<evidence type="ECO:0000256" key="8">
    <source>
        <dbReference type="ARBA" id="ARBA00023136"/>
    </source>
</evidence>
<dbReference type="InterPro" id="IPR011009">
    <property type="entry name" value="Kinase-like_dom_sf"/>
</dbReference>
<evidence type="ECO:0000256" key="1">
    <source>
        <dbReference type="ARBA" id="ARBA00005020"/>
    </source>
</evidence>
<dbReference type="Proteomes" id="UP000308054">
    <property type="component" value="Unassembled WGS sequence"/>
</dbReference>
<evidence type="ECO:0000256" key="9">
    <source>
        <dbReference type="SAM" id="Phobius"/>
    </source>
</evidence>
<comment type="similarity">
    <text evidence="2">Belongs to the protein kinase superfamily. ADCK protein kinase family.</text>
</comment>
<evidence type="ECO:0000256" key="3">
    <source>
        <dbReference type="ARBA" id="ARBA00022475"/>
    </source>
</evidence>
<dbReference type="Pfam" id="PF03109">
    <property type="entry name" value="ABC1"/>
    <property type="match status" value="1"/>
</dbReference>
<keyword evidence="8 9" id="KW-0472">Membrane</keyword>
<dbReference type="InterPro" id="IPR010232">
    <property type="entry name" value="UbiB"/>
</dbReference>
<evidence type="ECO:0000256" key="6">
    <source>
        <dbReference type="ARBA" id="ARBA00022692"/>
    </source>
</evidence>
<dbReference type="OrthoDB" id="9795390at2"/>
<protein>
    <submittedName>
        <fullName evidence="11">2-polyprenylphenol 6-hydroxylase</fullName>
    </submittedName>
</protein>
<dbReference type="GO" id="GO:0006744">
    <property type="term" value="P:ubiquinone biosynthetic process"/>
    <property type="evidence" value="ECO:0007669"/>
    <property type="project" value="UniProtKB-UniPathway"/>
</dbReference>
<dbReference type="PANTHER" id="PTHR10566:SF113">
    <property type="entry name" value="PROTEIN ACTIVITY OF BC1 COMPLEX KINASE 7, CHLOROPLASTIC"/>
    <property type="match status" value="1"/>
</dbReference>
<dbReference type="PROSITE" id="PS50011">
    <property type="entry name" value="PROTEIN_KINASE_DOM"/>
    <property type="match status" value="1"/>
</dbReference>